<dbReference type="Proteomes" id="UP000517187">
    <property type="component" value="Unassembled WGS sequence"/>
</dbReference>
<evidence type="ECO:0000313" key="1">
    <source>
        <dbReference type="EMBL" id="MBB6219382.1"/>
    </source>
</evidence>
<reference evidence="1 2" key="1">
    <citation type="submission" date="2020-08" db="EMBL/GenBank/DDBJ databases">
        <title>Genomic Encyclopedia of Type Strains, Phase IV (KMG-V): Genome sequencing to study the core and pangenomes of soil and plant-associated prokaryotes.</title>
        <authorList>
            <person name="Whitman W."/>
        </authorList>
    </citation>
    <scope>NUCLEOTIDE SEQUENCE [LARGE SCALE GENOMIC DNA]</scope>
    <source>
        <strain evidence="1 2">SEMIA 4011</strain>
    </source>
</reference>
<comment type="caution">
    <text evidence="1">The sequence shown here is derived from an EMBL/GenBank/DDBJ whole genome shotgun (WGS) entry which is preliminary data.</text>
</comment>
<dbReference type="EMBL" id="JACIIJ010000001">
    <property type="protein sequence ID" value="MBB6219382.1"/>
    <property type="molecule type" value="Genomic_DNA"/>
</dbReference>
<evidence type="ECO:0000313" key="2">
    <source>
        <dbReference type="Proteomes" id="UP000517187"/>
    </source>
</evidence>
<proteinExistence type="predicted"/>
<organism evidence="1 2">
    <name type="scientific">Rhizobium leguminosarum</name>
    <dbReference type="NCBI Taxonomy" id="384"/>
    <lineage>
        <taxon>Bacteria</taxon>
        <taxon>Pseudomonadati</taxon>
        <taxon>Pseudomonadota</taxon>
        <taxon>Alphaproteobacteria</taxon>
        <taxon>Hyphomicrobiales</taxon>
        <taxon>Rhizobiaceae</taxon>
        <taxon>Rhizobium/Agrobacterium group</taxon>
        <taxon>Rhizobium</taxon>
    </lineage>
</organism>
<sequence>MEIIRANMIGAASSPSAEKKPDCDFAAGVLLGFASRNAEQKKMPSAQRAAAPQAPVMLAEAANASPIAAGMITQEADMNARTVALIAAASRPGSSAVSARTLTKISELTDWKMG</sequence>
<protein>
    <submittedName>
        <fullName evidence="1">Uncharacterized protein</fullName>
    </submittedName>
</protein>
<dbReference type="AlphaFoldDB" id="A0A7W9ZPP3"/>
<gene>
    <name evidence="1" type="ORF">GGE66_000326</name>
</gene>
<name>A0A7W9ZPP3_RHILE</name>
<dbReference type="RefSeq" id="WP_246809093.1">
    <property type="nucleotide sequence ID" value="NZ_JACIIJ010000001.1"/>
</dbReference>
<accession>A0A7W9ZPP3</accession>